<evidence type="ECO:0000313" key="1">
    <source>
        <dbReference type="EnsemblPlants" id="MELO3C035089.2.1"/>
    </source>
</evidence>
<sequence length="146" mass="16653">MKQSMSISELISSCLSVFNASNSEAPKFEVRKFDIWVRSSYKLFRVCMTEMREIGRWSIAGTLAENFKKMENVWLEVEDDVWHLCSSLKGSTRVPAFSTVSKNASVIFSKSTIEDVNDVNTPFPRKEVYLERGVKTSNLIKVTQTP</sequence>
<reference evidence="1" key="1">
    <citation type="submission" date="2023-03" db="UniProtKB">
        <authorList>
            <consortium name="EnsemblPlants"/>
        </authorList>
    </citation>
    <scope>IDENTIFICATION</scope>
</reference>
<dbReference type="EnsemblPlants" id="MELO3C035089.2.1">
    <property type="protein sequence ID" value="MELO3C035089.2.1"/>
    <property type="gene ID" value="MELO3C035089.2"/>
</dbReference>
<organism evidence="1">
    <name type="scientific">Cucumis melo</name>
    <name type="common">Muskmelon</name>
    <dbReference type="NCBI Taxonomy" id="3656"/>
    <lineage>
        <taxon>Eukaryota</taxon>
        <taxon>Viridiplantae</taxon>
        <taxon>Streptophyta</taxon>
        <taxon>Embryophyta</taxon>
        <taxon>Tracheophyta</taxon>
        <taxon>Spermatophyta</taxon>
        <taxon>Magnoliopsida</taxon>
        <taxon>eudicotyledons</taxon>
        <taxon>Gunneridae</taxon>
        <taxon>Pentapetalae</taxon>
        <taxon>rosids</taxon>
        <taxon>fabids</taxon>
        <taxon>Cucurbitales</taxon>
        <taxon>Cucurbitaceae</taxon>
        <taxon>Benincaseae</taxon>
        <taxon>Cucumis</taxon>
    </lineage>
</organism>
<dbReference type="Gramene" id="MELO3C035089.2.1">
    <property type="protein sequence ID" value="MELO3C035089.2.1"/>
    <property type="gene ID" value="MELO3C035089.2"/>
</dbReference>
<protein>
    <submittedName>
        <fullName evidence="1">Uncharacterized protein</fullName>
    </submittedName>
</protein>
<accession>A0A9I9ELM9</accession>
<proteinExistence type="predicted"/>
<name>A0A9I9ELM9_CUCME</name>
<dbReference type="AlphaFoldDB" id="A0A9I9ELM9"/>